<evidence type="ECO:0000313" key="6">
    <source>
        <dbReference type="Proteomes" id="UP000008854"/>
    </source>
</evidence>
<dbReference type="SUPFAM" id="SSF103473">
    <property type="entry name" value="MFS general substrate transporter"/>
    <property type="match status" value="1"/>
</dbReference>
<dbReference type="InterPro" id="IPR036259">
    <property type="entry name" value="MFS_trans_sf"/>
</dbReference>
<comment type="subcellular location">
    <subcellularLocation>
        <location evidence="1">Membrane</location>
        <topology evidence="1">Multi-pass membrane protein</topology>
    </subcellularLocation>
</comment>
<dbReference type="Proteomes" id="UP000008854">
    <property type="component" value="Unassembled WGS sequence"/>
</dbReference>
<evidence type="ECO:0000256" key="4">
    <source>
        <dbReference type="ARBA" id="ARBA00023136"/>
    </source>
</evidence>
<accession>A0A5K4F0G4</accession>
<evidence type="ECO:0000256" key="3">
    <source>
        <dbReference type="ARBA" id="ARBA00022989"/>
    </source>
</evidence>
<dbReference type="FunCoup" id="A0A5K4F0G4">
    <property type="interactions" value="119"/>
</dbReference>
<feature type="transmembrane region" description="Helical" evidence="5">
    <location>
        <begin position="67"/>
        <end position="89"/>
    </location>
</feature>
<proteinExistence type="predicted"/>
<keyword evidence="4 5" id="KW-0472">Membrane</keyword>
<keyword evidence="2 5" id="KW-0812">Transmembrane</keyword>
<name>A0A5K4F0G4_SCHMA</name>
<reference evidence="6" key="1">
    <citation type="journal article" date="2012" name="PLoS Negl. Trop. Dis.">
        <title>A systematically improved high quality genome and transcriptome of the human blood fluke Schistosoma mansoni.</title>
        <authorList>
            <person name="Protasio A.V."/>
            <person name="Tsai I.J."/>
            <person name="Babbage A."/>
            <person name="Nichol S."/>
            <person name="Hunt M."/>
            <person name="Aslett M.A."/>
            <person name="De Silva N."/>
            <person name="Velarde G.S."/>
            <person name="Anderson T.J."/>
            <person name="Clark R.C."/>
            <person name="Davidson C."/>
            <person name="Dillon G.P."/>
            <person name="Holroyd N.E."/>
            <person name="LoVerde P.T."/>
            <person name="Lloyd C."/>
            <person name="McQuillan J."/>
            <person name="Oliveira G."/>
            <person name="Otto T.D."/>
            <person name="Parker-Manuel S.J."/>
            <person name="Quail M.A."/>
            <person name="Wilson R.A."/>
            <person name="Zerlotini A."/>
            <person name="Dunne D.W."/>
            <person name="Berriman M."/>
        </authorList>
    </citation>
    <scope>NUCLEOTIDE SEQUENCE [LARGE SCALE GENOMIC DNA]</scope>
    <source>
        <strain evidence="6">Puerto Rican</strain>
    </source>
</reference>
<dbReference type="WBParaSite" id="Smp_244530.1">
    <property type="protein sequence ID" value="Smp_244530.1"/>
    <property type="gene ID" value="Smp_244530"/>
</dbReference>
<dbReference type="PANTHER" id="PTHR23507">
    <property type="entry name" value="ZGC:174356"/>
    <property type="match status" value="1"/>
</dbReference>
<evidence type="ECO:0000313" key="7">
    <source>
        <dbReference type="WBParaSite" id="Smp_244530.1"/>
    </source>
</evidence>
<sequence>MEHGLPYGHLLNNSRKKRLSYEDDKKLKLVQAKAAWIESVSNLIRLSFGLATVLIIGYISDHYGRKIALGILIFGEALYIGLIGFIIYLNLNPWTVVFPGLFEGLFGGGLISFTAQISACLADITVQPEDFNENSNTSGLSQQYTSKEHRWLFFTMYDSLASLSHACGSLFGGMVVHRLGFGVSIIICLALYITSVVGLSILPETNQDVLKRRRNPQNNAICQYSESRYSEDGLLYLEIKKNTFIIKMLEIFIKMLKAIQHSSPLSRIVMTLFFSVSVTVVADLQYIYIYLMGCPFFWNAQTVGLYAGVSDALSACLSITFTVAIYNWEQTRILQLCSMGDTKEYVAEYNSMEITSKEIRILFMITTVIFIGFGFMLINKILMGIAFLFTLPTANYIVYGASAVRLVKNTLIAPIRTMISIITPNDKQGFILSLGAFISFVGFLINLTVFPLIYAGTVHVFPGAVFFMCGILITITIGFGVLLPIRLTRIQKEMILLN</sequence>
<dbReference type="ExpressionAtlas" id="A0A5K4F0G4">
    <property type="expression patterns" value="baseline"/>
</dbReference>
<dbReference type="GO" id="GO:0016020">
    <property type="term" value="C:membrane"/>
    <property type="evidence" value="ECO:0007669"/>
    <property type="project" value="UniProtKB-SubCell"/>
</dbReference>
<feature type="transmembrane region" description="Helical" evidence="5">
    <location>
        <begin position="361"/>
        <end position="378"/>
    </location>
</feature>
<dbReference type="InParanoid" id="A0A5K4F0G4"/>
<feature type="transmembrane region" description="Helical" evidence="5">
    <location>
        <begin position="303"/>
        <end position="326"/>
    </location>
</feature>
<feature type="transmembrane region" description="Helical" evidence="5">
    <location>
        <begin position="268"/>
        <end position="291"/>
    </location>
</feature>
<evidence type="ECO:0000256" key="2">
    <source>
        <dbReference type="ARBA" id="ARBA00022692"/>
    </source>
</evidence>
<evidence type="ECO:0000313" key="8">
    <source>
        <dbReference type="WBParaSite" id="Smp_244530.3"/>
    </source>
</evidence>
<dbReference type="AlphaFoldDB" id="A0A5K4F0G4"/>
<dbReference type="PANTHER" id="PTHR23507:SF1">
    <property type="entry name" value="FI18259P1-RELATED"/>
    <property type="match status" value="1"/>
</dbReference>
<dbReference type="STRING" id="6183.A0A5K4F0G4"/>
<evidence type="ECO:0000256" key="5">
    <source>
        <dbReference type="SAM" id="Phobius"/>
    </source>
</evidence>
<dbReference type="GO" id="GO:0022857">
    <property type="term" value="F:transmembrane transporter activity"/>
    <property type="evidence" value="ECO:0007669"/>
    <property type="project" value="TreeGrafter"/>
</dbReference>
<reference evidence="7 8" key="2">
    <citation type="submission" date="2019-11" db="UniProtKB">
        <authorList>
            <consortium name="WormBaseParasite"/>
        </authorList>
    </citation>
    <scope>IDENTIFICATION</scope>
    <source>
        <strain evidence="7 8">Puerto Rican</strain>
    </source>
</reference>
<dbReference type="Gene3D" id="1.20.1250.20">
    <property type="entry name" value="MFS general substrate transporter like domains"/>
    <property type="match status" value="1"/>
</dbReference>
<feature type="transmembrane region" description="Helical" evidence="5">
    <location>
        <begin position="181"/>
        <end position="202"/>
    </location>
</feature>
<feature type="transmembrane region" description="Helical" evidence="5">
    <location>
        <begin position="43"/>
        <end position="60"/>
    </location>
</feature>
<evidence type="ECO:0000256" key="1">
    <source>
        <dbReference type="ARBA" id="ARBA00004141"/>
    </source>
</evidence>
<keyword evidence="3 5" id="KW-1133">Transmembrane helix</keyword>
<feature type="transmembrane region" description="Helical" evidence="5">
    <location>
        <begin position="428"/>
        <end position="454"/>
    </location>
</feature>
<accession>A0A5K4F1R5</accession>
<feature type="transmembrane region" description="Helical" evidence="5">
    <location>
        <begin position="460"/>
        <end position="485"/>
    </location>
</feature>
<organism evidence="8">
    <name type="scientific">Schistosoma mansoni</name>
    <name type="common">Blood fluke</name>
    <dbReference type="NCBI Taxonomy" id="6183"/>
    <lineage>
        <taxon>Eukaryota</taxon>
        <taxon>Metazoa</taxon>
        <taxon>Spiralia</taxon>
        <taxon>Lophotrochozoa</taxon>
        <taxon>Platyhelminthes</taxon>
        <taxon>Trematoda</taxon>
        <taxon>Digenea</taxon>
        <taxon>Strigeidida</taxon>
        <taxon>Schistosomatoidea</taxon>
        <taxon>Schistosomatidae</taxon>
        <taxon>Schistosoma</taxon>
    </lineage>
</organism>
<feature type="transmembrane region" description="Helical" evidence="5">
    <location>
        <begin position="384"/>
        <end position="407"/>
    </location>
</feature>
<keyword evidence="6" id="KW-1185">Reference proteome</keyword>
<dbReference type="WBParaSite" id="Smp_244530.3">
    <property type="protein sequence ID" value="Smp_244530.3"/>
    <property type="gene ID" value="Smp_244530"/>
</dbReference>
<protein>
    <submittedName>
        <fullName evidence="7">Adenylate cyclase</fullName>
    </submittedName>
</protein>